<dbReference type="Proteomes" id="UP000192775">
    <property type="component" value="Chromosome"/>
</dbReference>
<dbReference type="AlphaFoldDB" id="A0A1X9LP49"/>
<evidence type="ECO:0000313" key="3">
    <source>
        <dbReference type="Proteomes" id="UP000192775"/>
    </source>
</evidence>
<feature type="transmembrane region" description="Helical" evidence="1">
    <location>
        <begin position="30"/>
        <end position="50"/>
    </location>
</feature>
<reference evidence="2 3" key="1">
    <citation type="submission" date="2017-04" db="EMBL/GenBank/DDBJ databases">
        <authorList>
            <person name="Afonso C.L."/>
            <person name="Miller P.J."/>
            <person name="Scott M.A."/>
            <person name="Spackman E."/>
            <person name="Goraichik I."/>
            <person name="Dimitrov K.M."/>
            <person name="Suarez D.L."/>
            <person name="Swayne D.E."/>
        </authorList>
    </citation>
    <scope>NUCLEOTIDE SEQUENCE [LARGE SCALE GENOMIC DNA]</scope>
    <source>
        <strain evidence="3">XA(T)</strain>
    </source>
</reference>
<organism evidence="2 3">
    <name type="scientific">Cnuibacter physcomitrellae</name>
    <dbReference type="NCBI Taxonomy" id="1619308"/>
    <lineage>
        <taxon>Bacteria</taxon>
        <taxon>Bacillati</taxon>
        <taxon>Actinomycetota</taxon>
        <taxon>Actinomycetes</taxon>
        <taxon>Micrococcales</taxon>
        <taxon>Microbacteriaceae</taxon>
        <taxon>Cnuibacter</taxon>
    </lineage>
</organism>
<keyword evidence="3" id="KW-1185">Reference proteome</keyword>
<keyword evidence="1" id="KW-0812">Transmembrane</keyword>
<evidence type="ECO:0000313" key="2">
    <source>
        <dbReference type="EMBL" id="ARJ06897.1"/>
    </source>
</evidence>
<accession>A0A1X9LP49</accession>
<evidence type="ECO:0000256" key="1">
    <source>
        <dbReference type="SAM" id="Phobius"/>
    </source>
</evidence>
<dbReference type="KEGG" id="cphy:B5808_17945"/>
<proteinExistence type="predicted"/>
<dbReference type="STRING" id="1619308.B5808_17945"/>
<sequence>MVRTWDRSTGDRDEAAAMLRDSFPRLSPRGAALLGASVIVALSAWLSPLCNRFVGRYVARVEIDVAELRERLVAVRAARLAGPVELSDAALLLESSVERVLDGLDAEKAVRSEDEGSWSGASVLRSMEYGL</sequence>
<name>A0A1X9LP49_9MICO</name>
<keyword evidence="1" id="KW-1133">Transmembrane helix</keyword>
<protein>
    <submittedName>
        <fullName evidence="2">Uncharacterized protein</fullName>
    </submittedName>
</protein>
<gene>
    <name evidence="2" type="ORF">B5808_17945</name>
</gene>
<dbReference type="EMBL" id="CP020715">
    <property type="protein sequence ID" value="ARJ06897.1"/>
    <property type="molecule type" value="Genomic_DNA"/>
</dbReference>
<keyword evidence="1" id="KW-0472">Membrane</keyword>